<organism evidence="1 2">
    <name type="scientific">Citrobacter phage HCF1</name>
    <dbReference type="NCBI Taxonomy" id="2849700"/>
    <lineage>
        <taxon>Viruses</taxon>
        <taxon>Duplodnaviria</taxon>
        <taxon>Heunggongvirae</taxon>
        <taxon>Uroviricota</taxon>
        <taxon>Caudoviricetes</taxon>
        <taxon>Drexlerviridae</taxon>
        <taxon>Hicfunavirus</taxon>
        <taxon>Hicfunavirus HCF1</taxon>
    </lineage>
</organism>
<sequence length="107" mass="12310">MKSVYRVIAISRATGKIVNCYTGDCASTATSTYEDLLNRKMFMEDFKVKLQRLEPVDVMESEVICFNYDDADHGDYSKVRVTHPNIEYVNVWIDGKFTVRAISLEWG</sequence>
<keyword evidence="2" id="KW-1185">Reference proteome</keyword>
<dbReference type="EMBL" id="MN545971">
    <property type="protein sequence ID" value="QGF21269.1"/>
    <property type="molecule type" value="Genomic_DNA"/>
</dbReference>
<evidence type="ECO:0000313" key="1">
    <source>
        <dbReference type="EMBL" id="QGF21269.1"/>
    </source>
</evidence>
<protein>
    <recommendedName>
        <fullName evidence="3">Phage protein</fullName>
    </recommendedName>
</protein>
<name>A0ABX6D3P7_9CAUD</name>
<gene>
    <name evidence="1" type="ORF">HCF1_70</name>
</gene>
<reference evidence="1 2" key="1">
    <citation type="submission" date="2019-10" db="EMBL/GenBank/DDBJ databases">
        <authorList>
            <person name="Kumar P."/>
            <person name="Meghvansi M.K."/>
            <person name="Kamboj D.V."/>
        </authorList>
    </citation>
    <scope>NUCLEOTIDE SEQUENCE [LARGE SCALE GENOMIC DNA]</scope>
</reference>
<dbReference type="Proteomes" id="UP000397058">
    <property type="component" value="Segment"/>
</dbReference>
<evidence type="ECO:0000313" key="2">
    <source>
        <dbReference type="Proteomes" id="UP000397058"/>
    </source>
</evidence>
<accession>A0ABX6D3P7</accession>
<proteinExistence type="predicted"/>
<evidence type="ECO:0008006" key="3">
    <source>
        <dbReference type="Google" id="ProtNLM"/>
    </source>
</evidence>